<comment type="caution">
    <text evidence="3">The sequence shown here is derived from an EMBL/GenBank/DDBJ whole genome shotgun (WGS) entry which is preliminary data.</text>
</comment>
<dbReference type="InterPro" id="IPR021858">
    <property type="entry name" value="Fun_TF"/>
</dbReference>
<comment type="subcellular location">
    <subcellularLocation>
        <location evidence="1">Nucleus</location>
    </subcellularLocation>
</comment>
<dbReference type="PANTHER" id="PTHR37534">
    <property type="entry name" value="TRANSCRIPTIONAL ACTIVATOR PROTEIN UGA3"/>
    <property type="match status" value="1"/>
</dbReference>
<evidence type="ECO:0000256" key="1">
    <source>
        <dbReference type="ARBA" id="ARBA00004123"/>
    </source>
</evidence>
<evidence type="ECO:0000256" key="2">
    <source>
        <dbReference type="ARBA" id="ARBA00023242"/>
    </source>
</evidence>
<organism evidence="3 4">
    <name type="scientific">Rhizoctonia solani</name>
    <dbReference type="NCBI Taxonomy" id="456999"/>
    <lineage>
        <taxon>Eukaryota</taxon>
        <taxon>Fungi</taxon>
        <taxon>Dikarya</taxon>
        <taxon>Basidiomycota</taxon>
        <taxon>Agaricomycotina</taxon>
        <taxon>Agaricomycetes</taxon>
        <taxon>Cantharellales</taxon>
        <taxon>Ceratobasidiaceae</taxon>
        <taxon>Rhizoctonia</taxon>
    </lineage>
</organism>
<dbReference type="AlphaFoldDB" id="A0A8H3B5L6"/>
<reference evidence="3" key="1">
    <citation type="submission" date="2021-01" db="EMBL/GenBank/DDBJ databases">
        <authorList>
            <person name="Kaushik A."/>
        </authorList>
    </citation>
    <scope>NUCLEOTIDE SEQUENCE</scope>
    <source>
        <strain evidence="3">AG4-RS23</strain>
    </source>
</reference>
<gene>
    <name evidence="3" type="ORF">RDB_LOCUS51116</name>
</gene>
<evidence type="ECO:0000313" key="3">
    <source>
        <dbReference type="EMBL" id="CAE6448295.1"/>
    </source>
</evidence>
<sequence>MPSPASTVQSEGASGLESLDSLIPLPDGNNEVEQLSPSDLFFQGLKSSLSNIPRGITFDATVLPDVTSLILSHYIKVARESLFKAESFPVEEGLLRRISDSSVTRWSMYLGARIINDLWSDNNLKKYLNWIFRFSQQITQTPSSNEQGPSLKSRLAGLYDLIYFGSLIAGTASGYSLLRSSTPALLQLAALYPQIWVDNTSISIPETFRISQYEIMQFVVHDTIASLVLGIPPILQYNTSSPWVDKAPGHYMEWIYGFPVRLLILLAEVNAWRTSRMMGRIAQSQSHYRNVMGRLESWNPIVDHTDEPHNDITRLAIQEAWRQATLIYMYMGMCEVNSADPRVEKAVQQIVHLGNTITTGSTLERHIFLPCLIAGIAARREKHRATLRGKIVGGLSRKVRPLILPVRSSDFLAVLDYLWHGVGSGGCPVVWEDYVKSRCAALPLHN</sequence>
<dbReference type="Proteomes" id="UP000663861">
    <property type="component" value="Unassembled WGS sequence"/>
</dbReference>
<dbReference type="PANTHER" id="PTHR37534:SF46">
    <property type="entry name" value="ZN(II)2CYS6 TRANSCRIPTION FACTOR (EUROFUNG)"/>
    <property type="match status" value="1"/>
</dbReference>
<evidence type="ECO:0000313" key="4">
    <source>
        <dbReference type="Proteomes" id="UP000663861"/>
    </source>
</evidence>
<accession>A0A8H3B5L6</accession>
<proteinExistence type="predicted"/>
<protein>
    <submittedName>
        <fullName evidence="3">Uncharacterized protein</fullName>
    </submittedName>
</protein>
<dbReference type="GO" id="GO:0005634">
    <property type="term" value="C:nucleus"/>
    <property type="evidence" value="ECO:0007669"/>
    <property type="project" value="UniProtKB-SubCell"/>
</dbReference>
<keyword evidence="2" id="KW-0539">Nucleus</keyword>
<name>A0A8H3B5L6_9AGAM</name>
<dbReference type="EMBL" id="CAJMWY010000816">
    <property type="protein sequence ID" value="CAE6448295.1"/>
    <property type="molecule type" value="Genomic_DNA"/>
</dbReference>
<dbReference type="Pfam" id="PF11951">
    <property type="entry name" value="Fungal_trans_2"/>
    <property type="match status" value="1"/>
</dbReference>